<accession>A0AAE3XFH0</accession>
<feature type="transmembrane region" description="Helical" evidence="8">
    <location>
        <begin position="6"/>
        <end position="28"/>
    </location>
</feature>
<organism evidence="9 10">
    <name type="scientific">Deinococcus soli</name>
    <name type="common">ex Cha et al. 2016</name>
    <dbReference type="NCBI Taxonomy" id="1309411"/>
    <lineage>
        <taxon>Bacteria</taxon>
        <taxon>Thermotogati</taxon>
        <taxon>Deinococcota</taxon>
        <taxon>Deinococci</taxon>
        <taxon>Deinococcales</taxon>
        <taxon>Deinococcaceae</taxon>
        <taxon>Deinococcus</taxon>
    </lineage>
</organism>
<comment type="subcellular location">
    <subcellularLocation>
        <location evidence="2">Cell outer membrane</location>
    </subcellularLocation>
    <subcellularLocation>
        <location evidence="1">Membrane</location>
        <topology evidence="1">Single-pass membrane protein</topology>
    </subcellularLocation>
</comment>
<evidence type="ECO:0000256" key="2">
    <source>
        <dbReference type="ARBA" id="ARBA00004442"/>
    </source>
</evidence>
<keyword evidence="3" id="KW-0488">Methylation</keyword>
<dbReference type="GO" id="GO:0009279">
    <property type="term" value="C:cell outer membrane"/>
    <property type="evidence" value="ECO:0007669"/>
    <property type="project" value="UniProtKB-SubCell"/>
</dbReference>
<evidence type="ECO:0000256" key="4">
    <source>
        <dbReference type="ARBA" id="ARBA00022692"/>
    </source>
</evidence>
<evidence type="ECO:0000256" key="1">
    <source>
        <dbReference type="ARBA" id="ARBA00004167"/>
    </source>
</evidence>
<dbReference type="PROSITE" id="PS00409">
    <property type="entry name" value="PROKAR_NTER_METHYL"/>
    <property type="match status" value="1"/>
</dbReference>
<gene>
    <name evidence="9" type="ORF">J2Y00_004762</name>
</gene>
<dbReference type="InterPro" id="IPR012902">
    <property type="entry name" value="N_methyl_site"/>
</dbReference>
<evidence type="ECO:0000313" key="9">
    <source>
        <dbReference type="EMBL" id="MDR6221130.1"/>
    </source>
</evidence>
<comment type="caution">
    <text evidence="9">The sequence shown here is derived from an EMBL/GenBank/DDBJ whole genome shotgun (WGS) entry which is preliminary data.</text>
</comment>
<dbReference type="NCBIfam" id="TIGR02532">
    <property type="entry name" value="IV_pilin_GFxxxE"/>
    <property type="match status" value="1"/>
</dbReference>
<dbReference type="PANTHER" id="PTHR30093:SF44">
    <property type="entry name" value="TYPE II SECRETION SYSTEM CORE PROTEIN G"/>
    <property type="match status" value="1"/>
</dbReference>
<evidence type="ECO:0000256" key="6">
    <source>
        <dbReference type="ARBA" id="ARBA00023136"/>
    </source>
</evidence>
<sequence length="143" mass="15285">MNTRTQGFTLIELLVVIAIIGVLAAILLPSFSDAQKKPHDTAAIQCGRAIATAQVTYRASTGTYANHLTALTNPDVTEACQNVQITYAGNPNATVTASGDGALTGDANSFGMDLWSQKGSGVIRYITWADQWFPTRTFRIAHP</sequence>
<dbReference type="Proteomes" id="UP001185331">
    <property type="component" value="Unassembled WGS sequence"/>
</dbReference>
<dbReference type="PANTHER" id="PTHR30093">
    <property type="entry name" value="GENERAL SECRETION PATHWAY PROTEIN G"/>
    <property type="match status" value="1"/>
</dbReference>
<keyword evidence="6 8" id="KW-0472">Membrane</keyword>
<dbReference type="Pfam" id="PF07963">
    <property type="entry name" value="N_methyl"/>
    <property type="match status" value="1"/>
</dbReference>
<name>A0AAE3XFH0_9DEIO</name>
<reference evidence="9" key="1">
    <citation type="submission" date="2023-07" db="EMBL/GenBank/DDBJ databases">
        <title>Sorghum-associated microbial communities from plants grown in Nebraska, USA.</title>
        <authorList>
            <person name="Schachtman D."/>
        </authorList>
    </citation>
    <scope>NUCLEOTIDE SEQUENCE</scope>
    <source>
        <strain evidence="9">BE330</strain>
    </source>
</reference>
<dbReference type="AlphaFoldDB" id="A0AAE3XFH0"/>
<evidence type="ECO:0000256" key="3">
    <source>
        <dbReference type="ARBA" id="ARBA00022481"/>
    </source>
</evidence>
<dbReference type="RefSeq" id="WP_217612086.1">
    <property type="nucleotide sequence ID" value="NZ_JAVDQJ010000022.1"/>
</dbReference>
<keyword evidence="4 8" id="KW-0812">Transmembrane</keyword>
<keyword evidence="5 8" id="KW-1133">Transmembrane helix</keyword>
<evidence type="ECO:0000256" key="7">
    <source>
        <dbReference type="ARBA" id="ARBA00023237"/>
    </source>
</evidence>
<evidence type="ECO:0000313" key="10">
    <source>
        <dbReference type="Proteomes" id="UP001185331"/>
    </source>
</evidence>
<evidence type="ECO:0000256" key="5">
    <source>
        <dbReference type="ARBA" id="ARBA00022989"/>
    </source>
</evidence>
<protein>
    <submittedName>
        <fullName evidence="9">Type IV pilus assembly protein PilA</fullName>
    </submittedName>
</protein>
<proteinExistence type="predicted"/>
<dbReference type="EMBL" id="JAVDQK010000024">
    <property type="protein sequence ID" value="MDR6221130.1"/>
    <property type="molecule type" value="Genomic_DNA"/>
</dbReference>
<keyword evidence="7" id="KW-0998">Cell outer membrane</keyword>
<evidence type="ECO:0000256" key="8">
    <source>
        <dbReference type="SAM" id="Phobius"/>
    </source>
</evidence>